<dbReference type="SUPFAM" id="SSF54626">
    <property type="entry name" value="Chalcone isomerase"/>
    <property type="match status" value="1"/>
</dbReference>
<evidence type="ECO:0000256" key="1">
    <source>
        <dbReference type="SAM" id="SignalP"/>
    </source>
</evidence>
<dbReference type="AlphaFoldDB" id="L1JN69"/>
<evidence type="ECO:0000313" key="5">
    <source>
        <dbReference type="Proteomes" id="UP000011087"/>
    </source>
</evidence>
<feature type="chain" id="PRO_5008771552" description="Chalcone isomerase domain-containing protein" evidence="1">
    <location>
        <begin position="17"/>
        <end position="242"/>
    </location>
</feature>
<dbReference type="InterPro" id="IPR016087">
    <property type="entry name" value="Chalcone_isomerase"/>
</dbReference>
<sequence length="242" mass="25169">MLKALTIVAALAACRGEGGLSLPASSSLSPYARSSPLLVAQAQQGGALANRLRGGSGFVEKHTGITFPETVKAGSKLLKFIGAGERKKAILGPVAVNVYAVGMYVDSDAAKAAAPKDEKSANKALLEGSYPKALKIVMARTVGAEKIGNALAESLEPRVKGTDAPLDAFKSFFGSMSKLETNNEIDFIQMGSDLQVSALGQKKTFSSAPLCKAMFDIYLGESPVSVHAKESMVAGLLKMCGK</sequence>
<dbReference type="OMA" id="FIFLTWP"/>
<dbReference type="PaxDb" id="55529-EKX49882"/>
<gene>
    <name evidence="3" type="ORF">GUITHDRAFT_161963</name>
</gene>
<reference evidence="3 5" key="1">
    <citation type="journal article" date="2012" name="Nature">
        <title>Algal genomes reveal evolutionary mosaicism and the fate of nucleomorphs.</title>
        <authorList>
            <consortium name="DOE Joint Genome Institute"/>
            <person name="Curtis B.A."/>
            <person name="Tanifuji G."/>
            <person name="Burki F."/>
            <person name="Gruber A."/>
            <person name="Irimia M."/>
            <person name="Maruyama S."/>
            <person name="Arias M.C."/>
            <person name="Ball S.G."/>
            <person name="Gile G.H."/>
            <person name="Hirakawa Y."/>
            <person name="Hopkins J.F."/>
            <person name="Kuo A."/>
            <person name="Rensing S.A."/>
            <person name="Schmutz J."/>
            <person name="Symeonidi A."/>
            <person name="Elias M."/>
            <person name="Eveleigh R.J."/>
            <person name="Herman E.K."/>
            <person name="Klute M.J."/>
            <person name="Nakayama T."/>
            <person name="Obornik M."/>
            <person name="Reyes-Prieto A."/>
            <person name="Armbrust E.V."/>
            <person name="Aves S.J."/>
            <person name="Beiko R.G."/>
            <person name="Coutinho P."/>
            <person name="Dacks J.B."/>
            <person name="Durnford D.G."/>
            <person name="Fast N.M."/>
            <person name="Green B.R."/>
            <person name="Grisdale C.J."/>
            <person name="Hempel F."/>
            <person name="Henrissat B."/>
            <person name="Hoppner M.P."/>
            <person name="Ishida K."/>
            <person name="Kim E."/>
            <person name="Koreny L."/>
            <person name="Kroth P.G."/>
            <person name="Liu Y."/>
            <person name="Malik S.B."/>
            <person name="Maier U.G."/>
            <person name="McRose D."/>
            <person name="Mock T."/>
            <person name="Neilson J.A."/>
            <person name="Onodera N.T."/>
            <person name="Poole A.M."/>
            <person name="Pritham E.J."/>
            <person name="Richards T.A."/>
            <person name="Rocap G."/>
            <person name="Roy S.W."/>
            <person name="Sarai C."/>
            <person name="Schaack S."/>
            <person name="Shirato S."/>
            <person name="Slamovits C.H."/>
            <person name="Spencer D.F."/>
            <person name="Suzuki S."/>
            <person name="Worden A.Z."/>
            <person name="Zauner S."/>
            <person name="Barry K."/>
            <person name="Bell C."/>
            <person name="Bharti A.K."/>
            <person name="Crow J.A."/>
            <person name="Grimwood J."/>
            <person name="Kramer R."/>
            <person name="Lindquist E."/>
            <person name="Lucas S."/>
            <person name="Salamov A."/>
            <person name="McFadden G.I."/>
            <person name="Lane C.E."/>
            <person name="Keeling P.J."/>
            <person name="Gray M.W."/>
            <person name="Grigoriev I.V."/>
            <person name="Archibald J.M."/>
        </authorList>
    </citation>
    <scope>NUCLEOTIDE SEQUENCE</scope>
    <source>
        <strain evidence="3 5">CCMP2712</strain>
    </source>
</reference>
<accession>L1JN69</accession>
<keyword evidence="1" id="KW-0732">Signal</keyword>
<dbReference type="InterPro" id="IPR016089">
    <property type="entry name" value="Chalcone_isomerase_bundle_sf"/>
</dbReference>
<dbReference type="Gene3D" id="3.50.70.10">
    <property type="match status" value="1"/>
</dbReference>
<dbReference type="EMBL" id="JH992980">
    <property type="protein sequence ID" value="EKX49882.1"/>
    <property type="molecule type" value="Genomic_DNA"/>
</dbReference>
<feature type="signal peptide" evidence="1">
    <location>
        <begin position="1"/>
        <end position="16"/>
    </location>
</feature>
<reference evidence="4" key="3">
    <citation type="submission" date="2016-03" db="UniProtKB">
        <authorList>
            <consortium name="EnsemblProtists"/>
        </authorList>
    </citation>
    <scope>IDENTIFICATION</scope>
</reference>
<proteinExistence type="predicted"/>
<dbReference type="KEGG" id="gtt:GUITHDRAFT_161963"/>
<dbReference type="Proteomes" id="UP000011087">
    <property type="component" value="Unassembled WGS sequence"/>
</dbReference>
<dbReference type="RefSeq" id="XP_005836862.1">
    <property type="nucleotide sequence ID" value="XM_005836805.1"/>
</dbReference>
<dbReference type="PANTHER" id="PTHR47698">
    <property type="entry name" value="FATTY-ACID-BINDING PROTEIN 3, CHLOROPLASTIC"/>
    <property type="match status" value="1"/>
</dbReference>
<dbReference type="HOGENOM" id="CLU_1149062_0_0_1"/>
<feature type="domain" description="Chalcone isomerase" evidence="2">
    <location>
        <begin position="62"/>
        <end position="232"/>
    </location>
</feature>
<reference evidence="5" key="2">
    <citation type="submission" date="2012-11" db="EMBL/GenBank/DDBJ databases">
        <authorList>
            <person name="Kuo A."/>
            <person name="Curtis B.A."/>
            <person name="Tanifuji G."/>
            <person name="Burki F."/>
            <person name="Gruber A."/>
            <person name="Irimia M."/>
            <person name="Maruyama S."/>
            <person name="Arias M.C."/>
            <person name="Ball S.G."/>
            <person name="Gile G.H."/>
            <person name="Hirakawa Y."/>
            <person name="Hopkins J.F."/>
            <person name="Rensing S.A."/>
            <person name="Schmutz J."/>
            <person name="Symeonidi A."/>
            <person name="Elias M."/>
            <person name="Eveleigh R.J."/>
            <person name="Herman E.K."/>
            <person name="Klute M.J."/>
            <person name="Nakayama T."/>
            <person name="Obornik M."/>
            <person name="Reyes-Prieto A."/>
            <person name="Armbrust E.V."/>
            <person name="Aves S.J."/>
            <person name="Beiko R.G."/>
            <person name="Coutinho P."/>
            <person name="Dacks J.B."/>
            <person name="Durnford D.G."/>
            <person name="Fast N.M."/>
            <person name="Green B.R."/>
            <person name="Grisdale C."/>
            <person name="Hempe F."/>
            <person name="Henrissat B."/>
            <person name="Hoppner M.P."/>
            <person name="Ishida K.-I."/>
            <person name="Kim E."/>
            <person name="Koreny L."/>
            <person name="Kroth P.G."/>
            <person name="Liu Y."/>
            <person name="Malik S.-B."/>
            <person name="Maier U.G."/>
            <person name="McRose D."/>
            <person name="Mock T."/>
            <person name="Neilson J.A."/>
            <person name="Onodera N.T."/>
            <person name="Poole A.M."/>
            <person name="Pritham E.J."/>
            <person name="Richards T.A."/>
            <person name="Rocap G."/>
            <person name="Roy S.W."/>
            <person name="Sarai C."/>
            <person name="Schaack S."/>
            <person name="Shirato S."/>
            <person name="Slamovits C.H."/>
            <person name="Spencer D.F."/>
            <person name="Suzuki S."/>
            <person name="Worden A.Z."/>
            <person name="Zauner S."/>
            <person name="Barry K."/>
            <person name="Bell C."/>
            <person name="Bharti A.K."/>
            <person name="Crow J.A."/>
            <person name="Grimwood J."/>
            <person name="Kramer R."/>
            <person name="Lindquist E."/>
            <person name="Lucas S."/>
            <person name="Salamov A."/>
            <person name="McFadden G.I."/>
            <person name="Lane C.E."/>
            <person name="Keeling P.J."/>
            <person name="Gray M.W."/>
            <person name="Grigoriev I.V."/>
            <person name="Archibald J.M."/>
        </authorList>
    </citation>
    <scope>NUCLEOTIDE SEQUENCE</scope>
    <source>
        <strain evidence="5">CCMP2712</strain>
    </source>
</reference>
<evidence type="ECO:0000313" key="3">
    <source>
        <dbReference type="EMBL" id="EKX49882.1"/>
    </source>
</evidence>
<dbReference type="GeneID" id="17306565"/>
<dbReference type="Pfam" id="PF16036">
    <property type="entry name" value="Chalcone_3"/>
    <property type="match status" value="1"/>
</dbReference>
<dbReference type="GO" id="GO:0016872">
    <property type="term" value="F:intramolecular lyase activity"/>
    <property type="evidence" value="ECO:0007669"/>
    <property type="project" value="InterPro"/>
</dbReference>
<dbReference type="PANTHER" id="PTHR47698:SF2">
    <property type="entry name" value="FATTY-ACID-BINDING PROTEIN 3, CHLOROPLASTIC"/>
    <property type="match status" value="1"/>
</dbReference>
<organism evidence="3">
    <name type="scientific">Guillardia theta (strain CCMP2712)</name>
    <name type="common">Cryptophyte</name>
    <dbReference type="NCBI Taxonomy" id="905079"/>
    <lineage>
        <taxon>Eukaryota</taxon>
        <taxon>Cryptophyceae</taxon>
        <taxon>Pyrenomonadales</taxon>
        <taxon>Geminigeraceae</taxon>
        <taxon>Guillardia</taxon>
    </lineage>
</organism>
<protein>
    <recommendedName>
        <fullName evidence="2">Chalcone isomerase domain-containing protein</fullName>
    </recommendedName>
</protein>
<dbReference type="EnsemblProtists" id="EKX49882">
    <property type="protein sequence ID" value="EKX49882"/>
    <property type="gene ID" value="GUITHDRAFT_161963"/>
</dbReference>
<evidence type="ECO:0000313" key="4">
    <source>
        <dbReference type="EnsemblProtists" id="EKX49882"/>
    </source>
</evidence>
<dbReference type="OrthoDB" id="18193at2759"/>
<dbReference type="InterPro" id="IPR016088">
    <property type="entry name" value="Chalcone_isomerase_3-sand"/>
</dbReference>
<dbReference type="Gene3D" id="1.10.890.20">
    <property type="match status" value="1"/>
</dbReference>
<keyword evidence="5" id="KW-1185">Reference proteome</keyword>
<evidence type="ECO:0000259" key="2">
    <source>
        <dbReference type="Pfam" id="PF16036"/>
    </source>
</evidence>
<dbReference type="InterPro" id="IPR036298">
    <property type="entry name" value="Chalcone_isomerase_sf"/>
</dbReference>
<name>L1JN69_GUITC</name>
<feature type="non-terminal residue" evidence="3">
    <location>
        <position position="242"/>
    </location>
</feature>